<reference evidence="3" key="2">
    <citation type="journal article" date="2018" name="BMC Genomics">
        <title>Genomic insights into host adaptation between the wheat stripe rust pathogen (Puccinia striiformis f. sp. tritici) and the barley stripe rust pathogen (Puccinia striiformis f. sp. hordei).</title>
        <authorList>
            <person name="Xia C."/>
            <person name="Wang M."/>
            <person name="Yin C."/>
            <person name="Cornejo O.E."/>
            <person name="Hulbert S.H."/>
            <person name="Chen X."/>
        </authorList>
    </citation>
    <scope>NUCLEOTIDE SEQUENCE [LARGE SCALE GENOMIC DNA]</scope>
    <source>
        <strain evidence="3">93TX-2</strain>
    </source>
</reference>
<protein>
    <submittedName>
        <fullName evidence="2">Uncharacterized protein</fullName>
    </submittedName>
</protein>
<reference evidence="3" key="3">
    <citation type="journal article" date="2018" name="Mol. Plant Microbe Interact.">
        <title>Genome sequence resources for the wheat stripe rust pathogen (Puccinia striiformis f. sp. tritici) and the barley stripe rust pathogen (Puccinia striiformis f. sp. hordei).</title>
        <authorList>
            <person name="Xia C."/>
            <person name="Wang M."/>
            <person name="Yin C."/>
            <person name="Cornejo O.E."/>
            <person name="Hulbert S.H."/>
            <person name="Chen X."/>
        </authorList>
    </citation>
    <scope>NUCLEOTIDE SEQUENCE [LARGE SCALE GENOMIC DNA]</scope>
    <source>
        <strain evidence="3">93TX-2</strain>
    </source>
</reference>
<organism evidence="2 3">
    <name type="scientific">Puccinia striiformis</name>
    <dbReference type="NCBI Taxonomy" id="27350"/>
    <lineage>
        <taxon>Eukaryota</taxon>
        <taxon>Fungi</taxon>
        <taxon>Dikarya</taxon>
        <taxon>Basidiomycota</taxon>
        <taxon>Pucciniomycotina</taxon>
        <taxon>Pucciniomycetes</taxon>
        <taxon>Pucciniales</taxon>
        <taxon>Pucciniaceae</taxon>
        <taxon>Puccinia</taxon>
    </lineage>
</organism>
<proteinExistence type="predicted"/>
<accession>A0A2S4UII5</accession>
<gene>
    <name evidence="2" type="ORF">PSHT_14745</name>
</gene>
<evidence type="ECO:0000256" key="1">
    <source>
        <dbReference type="SAM" id="MobiDB-lite"/>
    </source>
</evidence>
<comment type="caution">
    <text evidence="2">The sequence shown here is derived from an EMBL/GenBank/DDBJ whole genome shotgun (WGS) entry which is preliminary data.</text>
</comment>
<sequence>MVKKLGIDCPDNTQIRGGNQKKNSHQASVKGRGGVGQFLGDVFPSP</sequence>
<dbReference type="VEuPathDB" id="FungiDB:PSHT_14745"/>
<evidence type="ECO:0000313" key="3">
    <source>
        <dbReference type="Proteomes" id="UP000238274"/>
    </source>
</evidence>
<reference evidence="2 3" key="1">
    <citation type="submission" date="2017-12" db="EMBL/GenBank/DDBJ databases">
        <title>Gene loss provides genomic basis for host adaptation in cereal stripe rust fungi.</title>
        <authorList>
            <person name="Xia C."/>
        </authorList>
    </citation>
    <scope>NUCLEOTIDE SEQUENCE [LARGE SCALE GENOMIC DNA]</scope>
    <source>
        <strain evidence="2 3">93TX-2</strain>
    </source>
</reference>
<dbReference type="EMBL" id="PKSM01000346">
    <property type="protein sequence ID" value="POV97069.1"/>
    <property type="molecule type" value="Genomic_DNA"/>
</dbReference>
<dbReference type="Proteomes" id="UP000238274">
    <property type="component" value="Unassembled WGS sequence"/>
</dbReference>
<feature type="compositionally biased region" description="Polar residues" evidence="1">
    <location>
        <begin position="11"/>
        <end position="27"/>
    </location>
</feature>
<feature type="region of interest" description="Disordered" evidence="1">
    <location>
        <begin position="1"/>
        <end position="46"/>
    </location>
</feature>
<dbReference type="AlphaFoldDB" id="A0A2S4UII5"/>
<keyword evidence="3" id="KW-1185">Reference proteome</keyword>
<evidence type="ECO:0000313" key="2">
    <source>
        <dbReference type="EMBL" id="POV97069.1"/>
    </source>
</evidence>
<name>A0A2S4UII5_9BASI</name>